<evidence type="ECO:0000313" key="3">
    <source>
        <dbReference type="Proteomes" id="UP000001307"/>
    </source>
</evidence>
<dbReference type="EMBL" id="FN654699">
    <property type="protein sequence ID" value="CBY35943.1"/>
    <property type="molecule type" value="Genomic_DNA"/>
</dbReference>
<dbReference type="SUPFAM" id="SSF51658">
    <property type="entry name" value="Xylose isomerase-like"/>
    <property type="match status" value="1"/>
</dbReference>
<protein>
    <recommendedName>
        <fullName evidence="4">Xylose isomerase-like TIM barrel domain-containing protein</fullName>
    </recommendedName>
</protein>
<dbReference type="AlphaFoldDB" id="E4X1W0"/>
<proteinExistence type="predicted"/>
<sequence length="55" mass="6654">MKLAANISWLFKEEENLLKRLELAKKAGFTYFEVAWPYEHSVEERVFIENYRTVD</sequence>
<dbReference type="InterPro" id="IPR036237">
    <property type="entry name" value="Xyl_isomerase-like_sf"/>
</dbReference>
<dbReference type="Gene3D" id="3.20.20.150">
    <property type="entry name" value="Divalent-metal-dependent TIM barrel enzymes"/>
    <property type="match status" value="1"/>
</dbReference>
<reference evidence="1" key="1">
    <citation type="journal article" date="2010" name="Science">
        <title>Plasticity of animal genome architecture unmasked by rapid evolution of a pelagic tunicate.</title>
        <authorList>
            <person name="Denoeud F."/>
            <person name="Henriet S."/>
            <person name="Mungpakdee S."/>
            <person name="Aury J.M."/>
            <person name="Da Silva C."/>
            <person name="Brinkmann H."/>
            <person name="Mikhaleva J."/>
            <person name="Olsen L.C."/>
            <person name="Jubin C."/>
            <person name="Canestro C."/>
            <person name="Bouquet J.M."/>
            <person name="Danks G."/>
            <person name="Poulain J."/>
            <person name="Campsteijn C."/>
            <person name="Adamski M."/>
            <person name="Cross I."/>
            <person name="Yadetie F."/>
            <person name="Muffato M."/>
            <person name="Louis A."/>
            <person name="Butcher S."/>
            <person name="Tsagkogeorga G."/>
            <person name="Konrad A."/>
            <person name="Singh S."/>
            <person name="Jensen M.F."/>
            <person name="Cong E.H."/>
            <person name="Eikeseth-Otteraa H."/>
            <person name="Noel B."/>
            <person name="Anthouard V."/>
            <person name="Porcel B.M."/>
            <person name="Kachouri-Lafond R."/>
            <person name="Nishino A."/>
            <person name="Ugolini M."/>
            <person name="Chourrout P."/>
            <person name="Nishida H."/>
            <person name="Aasland R."/>
            <person name="Huzurbazar S."/>
            <person name="Westhof E."/>
            <person name="Delsuc F."/>
            <person name="Lehrach H."/>
            <person name="Reinhardt R."/>
            <person name="Weissenbach J."/>
            <person name="Roy S.W."/>
            <person name="Artiguenave F."/>
            <person name="Postlethwait J.H."/>
            <person name="Manak J.R."/>
            <person name="Thompson E.M."/>
            <person name="Jaillon O."/>
            <person name="Du Pasquier L."/>
            <person name="Boudinot P."/>
            <person name="Liberles D.A."/>
            <person name="Volff J.N."/>
            <person name="Philippe H."/>
            <person name="Lenhard B."/>
            <person name="Roest Crollius H."/>
            <person name="Wincker P."/>
            <person name="Chourrout D."/>
        </authorList>
    </citation>
    <scope>NUCLEOTIDE SEQUENCE [LARGE SCALE GENOMIC DNA]</scope>
</reference>
<dbReference type="Proteomes" id="UP000011014">
    <property type="component" value="Unassembled WGS sequence"/>
</dbReference>
<dbReference type="InParanoid" id="E4X1W0"/>
<accession>E4X1W0</accession>
<gene>
    <name evidence="1" type="ORF">GSOID_T00015865001</name>
    <name evidence="2" type="ORF">GSOID_T00028418001</name>
</gene>
<evidence type="ECO:0000313" key="2">
    <source>
        <dbReference type="EMBL" id="CBY35943.1"/>
    </source>
</evidence>
<evidence type="ECO:0000313" key="1">
    <source>
        <dbReference type="EMBL" id="CBY23427.1"/>
    </source>
</evidence>
<evidence type="ECO:0008006" key="4">
    <source>
        <dbReference type="Google" id="ProtNLM"/>
    </source>
</evidence>
<organism evidence="1">
    <name type="scientific">Oikopleura dioica</name>
    <name type="common">Tunicate</name>
    <dbReference type="NCBI Taxonomy" id="34765"/>
    <lineage>
        <taxon>Eukaryota</taxon>
        <taxon>Metazoa</taxon>
        <taxon>Chordata</taxon>
        <taxon>Tunicata</taxon>
        <taxon>Appendicularia</taxon>
        <taxon>Copelata</taxon>
        <taxon>Oikopleuridae</taxon>
        <taxon>Oikopleura</taxon>
    </lineage>
</organism>
<keyword evidence="3" id="KW-1185">Reference proteome</keyword>
<dbReference type="EMBL" id="FN653021">
    <property type="protein sequence ID" value="CBY23427.1"/>
    <property type="molecule type" value="Genomic_DNA"/>
</dbReference>
<dbReference type="Proteomes" id="UP000001307">
    <property type="component" value="Unassembled WGS sequence"/>
</dbReference>
<name>E4X1W0_OIKDI</name>